<dbReference type="EMBL" id="QDOO01000041">
    <property type="protein sequence ID" value="PVM63200.1"/>
    <property type="molecule type" value="Genomic_DNA"/>
</dbReference>
<comment type="caution">
    <text evidence="1">The sequence shown here is derived from an EMBL/GenBank/DDBJ whole genome shotgun (WGS) entry which is preliminary data.</text>
</comment>
<gene>
    <name evidence="1" type="ORF">C4784_25080</name>
</gene>
<proteinExistence type="predicted"/>
<dbReference type="AlphaFoldDB" id="A0A7Z1QJM0"/>
<evidence type="ECO:0000313" key="1">
    <source>
        <dbReference type="EMBL" id="PVM63200.1"/>
    </source>
</evidence>
<evidence type="ECO:0000313" key="2">
    <source>
        <dbReference type="Proteomes" id="UP000245068"/>
    </source>
</evidence>
<dbReference type="Proteomes" id="UP000245068">
    <property type="component" value="Unassembled WGS sequence"/>
</dbReference>
<organism evidence="1 2">
    <name type="scientific">Salmonella enterica subsp. enterica serovar Gaminara</name>
    <dbReference type="NCBI Taxonomy" id="913070"/>
    <lineage>
        <taxon>Bacteria</taxon>
        <taxon>Pseudomonadati</taxon>
        <taxon>Pseudomonadota</taxon>
        <taxon>Gammaproteobacteria</taxon>
        <taxon>Enterobacterales</taxon>
        <taxon>Enterobacteriaceae</taxon>
        <taxon>Salmonella</taxon>
    </lineage>
</organism>
<sequence length="80" mass="8907">MLNFCSCQTARCFNKSKGVLITGLKLKAFRNPQPSWGFSIDKKSRLLKSAFNYLFTYLVPKILSPASPSPGIMYPCSLSP</sequence>
<protein>
    <submittedName>
        <fullName evidence="1">Uncharacterized protein</fullName>
    </submittedName>
</protein>
<accession>A0A7Z1QJM0</accession>
<reference evidence="1 2" key="1">
    <citation type="submission" date="2018-04" db="EMBL/GenBank/DDBJ databases">
        <title>Serotype diversity and antimicrobial resistance among Salmonella enterica isolated from patients at an equine referral hospital.</title>
        <authorList>
            <person name="Leon I.M."/>
            <person name="Lawhon S.D."/>
            <person name="Norman K.N."/>
            <person name="Threadgill D.S."/>
            <person name="Ohta N."/>
            <person name="Vinasco J."/>
            <person name="Scott H.M."/>
        </authorList>
    </citation>
    <scope>NUCLEOTIDE SEQUENCE [LARGE SCALE GENOMIC DNA]</scope>
    <source>
        <strain evidence="1 2">159</strain>
    </source>
</reference>
<name>A0A7Z1QJM0_SALET</name>